<dbReference type="Gene3D" id="3.40.50.2300">
    <property type="match status" value="2"/>
</dbReference>
<keyword evidence="7" id="KW-1185">Reference proteome</keyword>
<dbReference type="KEGG" id="seqo:SE1039_11910"/>
<dbReference type="InterPro" id="IPR028082">
    <property type="entry name" value="Peripla_BP_I"/>
</dbReference>
<dbReference type="PANTHER" id="PTHR30146:SF95">
    <property type="entry name" value="RIBOSE OPERON REPRESSOR"/>
    <property type="match status" value="1"/>
</dbReference>
<evidence type="ECO:0000256" key="2">
    <source>
        <dbReference type="ARBA" id="ARBA00023015"/>
    </source>
</evidence>
<reference evidence="6" key="1">
    <citation type="submission" date="2022-05" db="EMBL/GenBank/DDBJ databases">
        <title>Comparative genomics of Staphylococcus equorum isolates.</title>
        <authorList>
            <person name="Luelf R.H."/>
        </authorList>
    </citation>
    <scope>NUCLEOTIDE SEQUENCE</scope>
    <source>
        <strain evidence="6">TMW 2.2497</strain>
    </source>
</reference>
<accession>A0A9X4QXM8</accession>
<keyword evidence="4" id="KW-0804">Transcription</keyword>
<dbReference type="InterPro" id="IPR000843">
    <property type="entry name" value="HTH_LacI"/>
</dbReference>
<dbReference type="CDD" id="cd01392">
    <property type="entry name" value="HTH_LacI"/>
    <property type="match status" value="1"/>
</dbReference>
<dbReference type="Gene3D" id="1.10.260.40">
    <property type="entry name" value="lambda repressor-like DNA-binding domains"/>
    <property type="match status" value="1"/>
</dbReference>
<dbReference type="Proteomes" id="UP001152422">
    <property type="component" value="Unassembled WGS sequence"/>
</dbReference>
<dbReference type="SUPFAM" id="SSF53822">
    <property type="entry name" value="Periplasmic binding protein-like I"/>
    <property type="match status" value="1"/>
</dbReference>
<keyword evidence="1" id="KW-0678">Repressor</keyword>
<evidence type="ECO:0000259" key="5">
    <source>
        <dbReference type="PROSITE" id="PS50932"/>
    </source>
</evidence>
<dbReference type="PROSITE" id="PS50932">
    <property type="entry name" value="HTH_LACI_2"/>
    <property type="match status" value="1"/>
</dbReference>
<dbReference type="Pfam" id="PF13407">
    <property type="entry name" value="Peripla_BP_4"/>
    <property type="match status" value="1"/>
</dbReference>
<name>A0A9X4QXM8_9STAP</name>
<protein>
    <submittedName>
        <fullName evidence="6">LacI family transcriptional regulator</fullName>
    </submittedName>
</protein>
<evidence type="ECO:0000313" key="7">
    <source>
        <dbReference type="Proteomes" id="UP001152422"/>
    </source>
</evidence>
<evidence type="ECO:0000256" key="1">
    <source>
        <dbReference type="ARBA" id="ARBA00022491"/>
    </source>
</evidence>
<dbReference type="AlphaFoldDB" id="A0A9X4QXM8"/>
<evidence type="ECO:0000256" key="4">
    <source>
        <dbReference type="ARBA" id="ARBA00023163"/>
    </source>
</evidence>
<dbReference type="SUPFAM" id="SSF47413">
    <property type="entry name" value="lambda repressor-like DNA-binding domains"/>
    <property type="match status" value="1"/>
</dbReference>
<dbReference type="GO" id="GO:0000976">
    <property type="term" value="F:transcription cis-regulatory region binding"/>
    <property type="evidence" value="ECO:0007669"/>
    <property type="project" value="TreeGrafter"/>
</dbReference>
<dbReference type="EMBL" id="JAMBQA010000001">
    <property type="protein sequence ID" value="MDG0844885.1"/>
    <property type="molecule type" value="Genomic_DNA"/>
</dbReference>
<dbReference type="PANTHER" id="PTHR30146">
    <property type="entry name" value="LACI-RELATED TRANSCRIPTIONAL REPRESSOR"/>
    <property type="match status" value="1"/>
</dbReference>
<evidence type="ECO:0000256" key="3">
    <source>
        <dbReference type="ARBA" id="ARBA00023125"/>
    </source>
</evidence>
<comment type="caution">
    <text evidence="6">The sequence shown here is derived from an EMBL/GenBank/DDBJ whole genome shotgun (WGS) entry which is preliminary data.</text>
</comment>
<dbReference type="GO" id="GO:0003700">
    <property type="term" value="F:DNA-binding transcription factor activity"/>
    <property type="evidence" value="ECO:0007669"/>
    <property type="project" value="TreeGrafter"/>
</dbReference>
<dbReference type="SMART" id="SM00354">
    <property type="entry name" value="HTH_LACI"/>
    <property type="match status" value="1"/>
</dbReference>
<gene>
    <name evidence="6" type="ORF">M4L89_01330</name>
</gene>
<dbReference type="RefSeq" id="WP_002507682.1">
    <property type="nucleotide sequence ID" value="NZ_CP013114.1"/>
</dbReference>
<sequence length="332" mass="36846">MKAVTQIEVIALATIKEVAQLAGCSVATVSRAINNNGYVKAQTRAQIESAISELNYQPNEAARTLYKRKSKMIGLLLPDISNPFFTLIARGVEDVALAHGYQVLIGNSDNDIDKAKNYLSTFVAHNCTGMISTALNENVIENTLHSYGIPFVFVDRIHDGNKGISTNHFEGGQLQAQLIIEGQAQHVLIVHSDLNVSAFQSRVNGVETVLNQHNVSYCRCEEDQIDDEAQFIKQIRQNHIDSIICSNDLIAIKILGVIQQHGFKVPKEIQLVGYDDIPFAKMTFPQITTIDQSAYRIGELAVSKLLNLYEEGGEHHVDQVAITVKRRESTRF</sequence>
<evidence type="ECO:0000313" key="6">
    <source>
        <dbReference type="EMBL" id="MDG0844885.1"/>
    </source>
</evidence>
<dbReference type="InterPro" id="IPR010982">
    <property type="entry name" value="Lambda_DNA-bd_dom_sf"/>
</dbReference>
<feature type="domain" description="HTH lacI-type" evidence="5">
    <location>
        <begin position="13"/>
        <end position="67"/>
    </location>
</feature>
<keyword evidence="2" id="KW-0805">Transcription regulation</keyword>
<dbReference type="InterPro" id="IPR025997">
    <property type="entry name" value="SBP_2_dom"/>
</dbReference>
<keyword evidence="3" id="KW-0238">DNA-binding</keyword>
<organism evidence="6 7">
    <name type="scientific">Staphylococcus equorum</name>
    <dbReference type="NCBI Taxonomy" id="246432"/>
    <lineage>
        <taxon>Bacteria</taxon>
        <taxon>Bacillati</taxon>
        <taxon>Bacillota</taxon>
        <taxon>Bacilli</taxon>
        <taxon>Bacillales</taxon>
        <taxon>Staphylococcaceae</taxon>
        <taxon>Staphylococcus</taxon>
    </lineage>
</organism>
<proteinExistence type="predicted"/>
<dbReference type="Pfam" id="PF00356">
    <property type="entry name" value="LacI"/>
    <property type="match status" value="1"/>
</dbReference>